<dbReference type="Proteomes" id="UP000234681">
    <property type="component" value="Chromosome X"/>
</dbReference>
<evidence type="ECO:0000313" key="16">
    <source>
        <dbReference type="Proteomes" id="UP000234681"/>
    </source>
</evidence>
<keyword evidence="8" id="KW-0788">Thiol protease</keyword>
<dbReference type="GO" id="GO:0008234">
    <property type="term" value="F:cysteine-type peptidase activity"/>
    <property type="evidence" value="ECO:0007669"/>
    <property type="project" value="UniProtKB-KW"/>
</dbReference>
<dbReference type="GO" id="GO:0006914">
    <property type="term" value="P:autophagy"/>
    <property type="evidence" value="ECO:0007669"/>
    <property type="project" value="UniProtKB-KW"/>
</dbReference>
<evidence type="ECO:0000256" key="8">
    <source>
        <dbReference type="ARBA" id="ARBA00022807"/>
    </source>
</evidence>
<comment type="similarity">
    <text evidence="2 13">Belongs to the peptidase C54 family.</text>
</comment>
<keyword evidence="9 13" id="KW-0653">Protein transport</keyword>
<dbReference type="SUPFAM" id="SSF54001">
    <property type="entry name" value="Cysteine proteinases"/>
    <property type="match status" value="1"/>
</dbReference>
<dbReference type="Pfam" id="PF03416">
    <property type="entry name" value="Peptidase_C54"/>
    <property type="match status" value="1"/>
</dbReference>
<dbReference type="PANTHER" id="PTHR22624">
    <property type="entry name" value="CYSTEINE PROTEASE ATG4"/>
    <property type="match status" value="1"/>
</dbReference>
<evidence type="ECO:0000313" key="15">
    <source>
        <dbReference type="EMBL" id="EDL85217.1"/>
    </source>
</evidence>
<comment type="function">
    <text evidence="13">Cysteine protease that plays a key role in autophagy by mediating both proteolytic activation and delipidation of ATG8 family proteins.</text>
</comment>
<evidence type="ECO:0000256" key="3">
    <source>
        <dbReference type="ARBA" id="ARBA00022448"/>
    </source>
</evidence>
<evidence type="ECO:0000256" key="7">
    <source>
        <dbReference type="ARBA" id="ARBA00022801"/>
    </source>
</evidence>
<organism evidence="15 16">
    <name type="scientific">Rattus norvegicus</name>
    <name type="common">Rat</name>
    <dbReference type="NCBI Taxonomy" id="10116"/>
    <lineage>
        <taxon>Eukaryota</taxon>
        <taxon>Metazoa</taxon>
        <taxon>Chordata</taxon>
        <taxon>Craniata</taxon>
        <taxon>Vertebrata</taxon>
        <taxon>Euteleostomi</taxon>
        <taxon>Mammalia</taxon>
        <taxon>Eutheria</taxon>
        <taxon>Euarchontoglires</taxon>
        <taxon>Glires</taxon>
        <taxon>Rodentia</taxon>
        <taxon>Myomorpha</taxon>
        <taxon>Muroidea</taxon>
        <taxon>Muridae</taxon>
        <taxon>Murinae</taxon>
        <taxon>Rattus</taxon>
    </lineage>
</organism>
<comment type="subcellular location">
    <subcellularLocation>
        <location evidence="1 13">Cytoplasm</location>
    </subcellularLocation>
</comment>
<evidence type="ECO:0000259" key="14">
    <source>
        <dbReference type="Pfam" id="PF03416"/>
    </source>
</evidence>
<evidence type="ECO:0000256" key="4">
    <source>
        <dbReference type="ARBA" id="ARBA00022490"/>
    </source>
</evidence>
<keyword evidence="5 13" id="KW-0645">Protease</keyword>
<dbReference type="InterPro" id="IPR046793">
    <property type="entry name" value="ATG4_LIR"/>
</dbReference>
<sequence length="90" mass="10431">MSILNLDPSVALGFFCKEEKDFDNWCSLVQKEILKENLRMFELVQKHPSHWPPFVPPAKPEVTTTGAEFIDSTEQLEDFDLEEDFEILSV</sequence>
<evidence type="ECO:0000256" key="13">
    <source>
        <dbReference type="RuleBase" id="RU363115"/>
    </source>
</evidence>
<evidence type="ECO:0000256" key="2">
    <source>
        <dbReference type="ARBA" id="ARBA00010958"/>
    </source>
</evidence>
<name>A6KG62_RAT</name>
<dbReference type="PANTHER" id="PTHR22624:SF35">
    <property type="entry name" value="CYSTEINE PROTEASE ATG4A"/>
    <property type="match status" value="1"/>
</dbReference>
<accession>A6KG62</accession>
<dbReference type="Pfam" id="PF20166">
    <property type="entry name" value="ATG4_LIR"/>
    <property type="match status" value="1"/>
</dbReference>
<keyword evidence="3" id="KW-0813">Transport</keyword>
<dbReference type="InterPro" id="IPR046792">
    <property type="entry name" value="Peptidase_C54_cat"/>
</dbReference>
<keyword evidence="6" id="KW-0833">Ubl conjugation pathway</keyword>
<evidence type="ECO:0000256" key="5">
    <source>
        <dbReference type="ARBA" id="ARBA00022670"/>
    </source>
</evidence>
<evidence type="ECO:0000256" key="12">
    <source>
        <dbReference type="ARBA" id="ARBA00029362"/>
    </source>
</evidence>
<dbReference type="GO" id="GO:0005737">
    <property type="term" value="C:cytoplasm"/>
    <property type="evidence" value="ECO:0007669"/>
    <property type="project" value="UniProtKB-SubCell"/>
</dbReference>
<protein>
    <recommendedName>
        <fullName evidence="13">Cysteine protease</fullName>
        <ecNumber evidence="13">3.4.22.-</ecNumber>
    </recommendedName>
</protein>
<dbReference type="GO" id="GO:0019786">
    <property type="term" value="F:protein-phosphatidylethanolamide deconjugating activity"/>
    <property type="evidence" value="ECO:0007669"/>
    <property type="project" value="InterPro"/>
</dbReference>
<comment type="catalytic activity">
    <reaction evidence="12">
        <text>[protein]-C-terminal L-amino acid-glycyl-phosphatidylethanolamide + H2O = [protein]-C-terminal L-amino acid-glycine + a 1,2-diacyl-sn-glycero-3-phosphoethanolamine</text>
        <dbReference type="Rhea" id="RHEA:67548"/>
        <dbReference type="Rhea" id="RHEA-COMP:17323"/>
        <dbReference type="Rhea" id="RHEA-COMP:17324"/>
        <dbReference type="ChEBI" id="CHEBI:15377"/>
        <dbReference type="ChEBI" id="CHEBI:64612"/>
        <dbReference type="ChEBI" id="CHEBI:172940"/>
        <dbReference type="ChEBI" id="CHEBI:172941"/>
    </reaction>
    <physiologicalReaction direction="left-to-right" evidence="12">
        <dbReference type="Rhea" id="RHEA:67549"/>
    </physiologicalReaction>
</comment>
<keyword evidence="10 13" id="KW-0072">Autophagy</keyword>
<gene>
    <name evidence="15" type="ORF">rCG_23129</name>
</gene>
<dbReference type="AlphaFoldDB" id="A6KG62"/>
<proteinExistence type="inferred from homology"/>
<evidence type="ECO:0000256" key="10">
    <source>
        <dbReference type="ARBA" id="ARBA00023006"/>
    </source>
</evidence>
<dbReference type="EMBL" id="CH474047">
    <property type="protein sequence ID" value="EDL85217.1"/>
    <property type="molecule type" value="Genomic_DNA"/>
</dbReference>
<reference evidence="15 16" key="1">
    <citation type="submission" date="2005-09" db="EMBL/GenBank/DDBJ databases">
        <authorList>
            <person name="Mural R.J."/>
            <person name="Li P.W."/>
            <person name="Adams M.D."/>
            <person name="Amanatides P.G."/>
            <person name="Baden-Tillson H."/>
            <person name="Barnstead M."/>
            <person name="Chin S.H."/>
            <person name="Dew I."/>
            <person name="Evans C.A."/>
            <person name="Ferriera S."/>
            <person name="Flanigan M."/>
            <person name="Fosler C."/>
            <person name="Glodek A."/>
            <person name="Gu Z."/>
            <person name="Holt R.A."/>
            <person name="Jennings D."/>
            <person name="Kraft C.L."/>
            <person name="Lu F."/>
            <person name="Nguyen T."/>
            <person name="Nusskern D.R."/>
            <person name="Pfannkoch C.M."/>
            <person name="Sitter C."/>
            <person name="Sutton G.G."/>
            <person name="Venter J.C."/>
            <person name="Wang Z."/>
            <person name="Woodage T."/>
            <person name="Zheng X.H."/>
            <person name="Zhong F."/>
        </authorList>
    </citation>
    <scope>NUCLEOTIDE SEQUENCE [LARGE SCALE GENOMIC DNA]</scope>
    <source>
        <strain>BN</strain>
        <strain evidence="16">Sprague-Dawley</strain>
    </source>
</reference>
<feature type="domain" description="Peptidase C54 catalytic" evidence="14">
    <location>
        <begin position="1"/>
        <end position="27"/>
    </location>
</feature>
<evidence type="ECO:0000256" key="11">
    <source>
        <dbReference type="ARBA" id="ARBA00023098"/>
    </source>
</evidence>
<evidence type="ECO:0000256" key="1">
    <source>
        <dbReference type="ARBA" id="ARBA00004496"/>
    </source>
</evidence>
<dbReference type="EC" id="3.4.22.-" evidence="13"/>
<dbReference type="InterPro" id="IPR038765">
    <property type="entry name" value="Papain-like_cys_pep_sf"/>
</dbReference>
<keyword evidence="11" id="KW-0443">Lipid metabolism</keyword>
<dbReference type="GO" id="GO:0006508">
    <property type="term" value="P:proteolysis"/>
    <property type="evidence" value="ECO:0007669"/>
    <property type="project" value="UniProtKB-KW"/>
</dbReference>
<keyword evidence="4 13" id="KW-0963">Cytoplasm</keyword>
<evidence type="ECO:0000256" key="6">
    <source>
        <dbReference type="ARBA" id="ARBA00022786"/>
    </source>
</evidence>
<dbReference type="GO" id="GO:0006629">
    <property type="term" value="P:lipid metabolic process"/>
    <property type="evidence" value="ECO:0007669"/>
    <property type="project" value="UniProtKB-KW"/>
</dbReference>
<dbReference type="InterPro" id="IPR005078">
    <property type="entry name" value="Peptidase_C54"/>
</dbReference>
<evidence type="ECO:0000256" key="9">
    <source>
        <dbReference type="ARBA" id="ARBA00022927"/>
    </source>
</evidence>
<dbReference type="GO" id="GO:0015031">
    <property type="term" value="P:protein transport"/>
    <property type="evidence" value="ECO:0007669"/>
    <property type="project" value="UniProtKB-KW"/>
</dbReference>
<keyword evidence="7 13" id="KW-0378">Hydrolase</keyword>